<reference evidence="1 2" key="1">
    <citation type="submission" date="2019-06" db="EMBL/GenBank/DDBJ databases">
        <authorList>
            <person name="Palmer J.M."/>
        </authorList>
    </citation>
    <scope>NUCLEOTIDE SEQUENCE [LARGE SCALE GENOMIC DNA]</scope>
    <source>
        <strain evidence="1 2">TWF106</strain>
    </source>
</reference>
<protein>
    <submittedName>
        <fullName evidence="1">Uncharacterized protein</fullName>
    </submittedName>
</protein>
<evidence type="ECO:0000313" key="2">
    <source>
        <dbReference type="Proteomes" id="UP000472727"/>
    </source>
</evidence>
<dbReference type="AlphaFoldDB" id="A0A7C8QST0"/>
<gene>
    <name evidence="1" type="ORF">TWF106_005264</name>
</gene>
<organism evidence="1 2">
    <name type="scientific">Orbilia oligospora</name>
    <name type="common">Nematode-trapping fungus</name>
    <name type="synonym">Arthrobotrys oligospora</name>
    <dbReference type="NCBI Taxonomy" id="2813651"/>
    <lineage>
        <taxon>Eukaryota</taxon>
        <taxon>Fungi</taxon>
        <taxon>Dikarya</taxon>
        <taxon>Ascomycota</taxon>
        <taxon>Pezizomycotina</taxon>
        <taxon>Orbiliomycetes</taxon>
        <taxon>Orbiliales</taxon>
        <taxon>Orbiliaceae</taxon>
        <taxon>Orbilia</taxon>
    </lineage>
</organism>
<sequence>MHDTKGFLGKVSARAKWPEFRAPVWFWTSGSKTGYNDALPAPSGNRNANLSV</sequence>
<name>A0A7C8QST0_ORBOL</name>
<evidence type="ECO:0000313" key="1">
    <source>
        <dbReference type="EMBL" id="KAF3222830.1"/>
    </source>
</evidence>
<dbReference type="EMBL" id="WIWS01000024">
    <property type="protein sequence ID" value="KAF3222830.1"/>
    <property type="molecule type" value="Genomic_DNA"/>
</dbReference>
<accession>A0A7C8QST0</accession>
<proteinExistence type="predicted"/>
<comment type="caution">
    <text evidence="1">The sequence shown here is derived from an EMBL/GenBank/DDBJ whole genome shotgun (WGS) entry which is preliminary data.</text>
</comment>
<dbReference type="Proteomes" id="UP000472727">
    <property type="component" value="Unassembled WGS sequence"/>
</dbReference>